<keyword evidence="5" id="KW-1185">Reference proteome</keyword>
<evidence type="ECO:0000259" key="3">
    <source>
        <dbReference type="PROSITE" id="PS50977"/>
    </source>
</evidence>
<dbReference type="PROSITE" id="PS50977">
    <property type="entry name" value="HTH_TETR_2"/>
    <property type="match status" value="1"/>
</dbReference>
<proteinExistence type="predicted"/>
<dbReference type="SUPFAM" id="SSF46689">
    <property type="entry name" value="Homeodomain-like"/>
    <property type="match status" value="1"/>
</dbReference>
<gene>
    <name evidence="4" type="ORF">FD50_GL001696</name>
</gene>
<dbReference type="InterPro" id="IPR001647">
    <property type="entry name" value="HTH_TetR"/>
</dbReference>
<dbReference type="InterPro" id="IPR009057">
    <property type="entry name" value="Homeodomain-like_sf"/>
</dbReference>
<evidence type="ECO:0000256" key="1">
    <source>
        <dbReference type="ARBA" id="ARBA00023125"/>
    </source>
</evidence>
<dbReference type="STRING" id="1423801.FD50_GL001696"/>
<feature type="DNA-binding region" description="H-T-H motif" evidence="2">
    <location>
        <begin position="31"/>
        <end position="50"/>
    </location>
</feature>
<protein>
    <recommendedName>
        <fullName evidence="3">HTH tetR-type domain-containing protein</fullName>
    </recommendedName>
</protein>
<dbReference type="PANTHER" id="PTHR43479:SF7">
    <property type="entry name" value="TETR-FAMILY TRANSCRIPTIONAL REGULATOR"/>
    <property type="match status" value="1"/>
</dbReference>
<dbReference type="InterPro" id="IPR050624">
    <property type="entry name" value="HTH-type_Tx_Regulator"/>
</dbReference>
<dbReference type="GeneID" id="98308943"/>
<dbReference type="GO" id="GO:0003677">
    <property type="term" value="F:DNA binding"/>
    <property type="evidence" value="ECO:0007669"/>
    <property type="project" value="UniProtKB-UniRule"/>
</dbReference>
<dbReference type="PANTHER" id="PTHR43479">
    <property type="entry name" value="ACREF/ENVCD OPERON REPRESSOR-RELATED"/>
    <property type="match status" value="1"/>
</dbReference>
<evidence type="ECO:0000256" key="2">
    <source>
        <dbReference type="PROSITE-ProRule" id="PRU00335"/>
    </source>
</evidence>
<dbReference type="EMBL" id="AZFQ01000053">
    <property type="protein sequence ID" value="KRL97142.1"/>
    <property type="molecule type" value="Genomic_DNA"/>
</dbReference>
<dbReference type="OrthoDB" id="9810250at2"/>
<evidence type="ECO:0000313" key="4">
    <source>
        <dbReference type="EMBL" id="KRL97142.1"/>
    </source>
</evidence>
<accession>A0A0R1UVL7</accession>
<dbReference type="Proteomes" id="UP000051166">
    <property type="component" value="Unassembled WGS sequence"/>
</dbReference>
<sequence>MPEDKRILKTRKVIISAFFTLLQKKDFSKITIKEISTVALISKSTFYDHYLDKYDLVEKIVARYSENFTRLIEQRFASIAAHTTPKIMEQIIATISHDQDRINALFKVHLSNADLAANYSAILYQAALNYFKTSPKKYRFTNEFMAQLYAEFALASMRFSLHSPDSSRAQQVEIISLLQKQLLQVL</sequence>
<keyword evidence="1 2" id="KW-0238">DNA-binding</keyword>
<dbReference type="RefSeq" id="WP_054757690.1">
    <property type="nucleotide sequence ID" value="NZ_AZFQ01000053.1"/>
</dbReference>
<comment type="caution">
    <text evidence="4">The sequence shown here is derived from an EMBL/GenBank/DDBJ whole genome shotgun (WGS) entry which is preliminary data.</text>
</comment>
<organism evidence="4 5">
    <name type="scientific">Liquorilactobacillus satsumensis DSM 16230 = JCM 12392</name>
    <dbReference type="NCBI Taxonomy" id="1423801"/>
    <lineage>
        <taxon>Bacteria</taxon>
        <taxon>Bacillati</taxon>
        <taxon>Bacillota</taxon>
        <taxon>Bacilli</taxon>
        <taxon>Lactobacillales</taxon>
        <taxon>Lactobacillaceae</taxon>
        <taxon>Liquorilactobacillus</taxon>
    </lineage>
</organism>
<dbReference type="Gene3D" id="1.10.357.10">
    <property type="entry name" value="Tetracycline Repressor, domain 2"/>
    <property type="match status" value="1"/>
</dbReference>
<dbReference type="PATRIC" id="fig|1423801.4.peg.1732"/>
<evidence type="ECO:0000313" key="5">
    <source>
        <dbReference type="Proteomes" id="UP000051166"/>
    </source>
</evidence>
<dbReference type="AlphaFoldDB" id="A0A0R1UVL7"/>
<name>A0A0R1UVL7_9LACO</name>
<reference evidence="4 5" key="1">
    <citation type="journal article" date="2015" name="Genome Announc.">
        <title>Expanding the biotechnology potential of lactobacilli through comparative genomics of 213 strains and associated genera.</title>
        <authorList>
            <person name="Sun Z."/>
            <person name="Harris H.M."/>
            <person name="McCann A."/>
            <person name="Guo C."/>
            <person name="Argimon S."/>
            <person name="Zhang W."/>
            <person name="Yang X."/>
            <person name="Jeffery I.B."/>
            <person name="Cooney J.C."/>
            <person name="Kagawa T.F."/>
            <person name="Liu W."/>
            <person name="Song Y."/>
            <person name="Salvetti E."/>
            <person name="Wrobel A."/>
            <person name="Rasinkangas P."/>
            <person name="Parkhill J."/>
            <person name="Rea M.C."/>
            <person name="O'Sullivan O."/>
            <person name="Ritari J."/>
            <person name="Douillard F.P."/>
            <person name="Paul Ross R."/>
            <person name="Yang R."/>
            <person name="Briner A.E."/>
            <person name="Felis G.E."/>
            <person name="de Vos W.M."/>
            <person name="Barrangou R."/>
            <person name="Klaenhammer T.R."/>
            <person name="Caufield P.W."/>
            <person name="Cui Y."/>
            <person name="Zhang H."/>
            <person name="O'Toole P.W."/>
        </authorList>
    </citation>
    <scope>NUCLEOTIDE SEQUENCE [LARGE SCALE GENOMIC DNA]</scope>
    <source>
        <strain evidence="4 5">DSM 16230</strain>
    </source>
</reference>
<feature type="domain" description="HTH tetR-type" evidence="3">
    <location>
        <begin position="8"/>
        <end position="68"/>
    </location>
</feature>